<accession>A0AAI8YVN7</accession>
<dbReference type="InterPro" id="IPR036259">
    <property type="entry name" value="MFS_trans_sf"/>
</dbReference>
<keyword evidence="2 6" id="KW-0812">Transmembrane</keyword>
<dbReference type="Gene3D" id="1.20.1250.20">
    <property type="entry name" value="MFS general substrate transporter like domains"/>
    <property type="match status" value="2"/>
</dbReference>
<evidence type="ECO:0000313" key="8">
    <source>
        <dbReference type="EMBL" id="CAK3925957.1"/>
    </source>
</evidence>
<feature type="domain" description="Major facilitator superfamily (MFS) profile" evidence="7">
    <location>
        <begin position="117"/>
        <end position="511"/>
    </location>
</feature>
<protein>
    <submittedName>
        <fullName evidence="8">Related to MFS efflux transporter</fullName>
    </submittedName>
</protein>
<evidence type="ECO:0000256" key="6">
    <source>
        <dbReference type="SAM" id="Phobius"/>
    </source>
</evidence>
<feature type="transmembrane region" description="Helical" evidence="6">
    <location>
        <begin position="487"/>
        <end position="507"/>
    </location>
</feature>
<proteinExistence type="predicted"/>
<gene>
    <name evidence="8" type="ORF">LECACI_7A002853</name>
</gene>
<dbReference type="GO" id="GO:0016020">
    <property type="term" value="C:membrane"/>
    <property type="evidence" value="ECO:0007669"/>
    <property type="project" value="UniProtKB-SubCell"/>
</dbReference>
<evidence type="ECO:0000256" key="2">
    <source>
        <dbReference type="ARBA" id="ARBA00022692"/>
    </source>
</evidence>
<comment type="caution">
    <text evidence="8">The sequence shown here is derived from an EMBL/GenBank/DDBJ whole genome shotgun (WGS) entry which is preliminary data.</text>
</comment>
<evidence type="ECO:0000256" key="4">
    <source>
        <dbReference type="ARBA" id="ARBA00023136"/>
    </source>
</evidence>
<sequence>MASLALASGLSIKSSSEAPRTSSAKPATREPSIEELDAMELPDYSNVVQQKPLKETTLVAKAPQCPPEVHTQGDSTGAIETSKPPDDLERSEPPTPIQDRTTSVLPSFSYPAMNKWRILAACITYFGNGMSDSAPGALLPHIESYYSIGYAIVSLIWITNAAGFILSAFFNDPISSRLGRAKSLMLSEACMIVAYVAIVCSPPFGVVVAAYLVMGFGNALNLALNNVFCANLADSTVILGLAHGSYGVGGIVAPIAATAMVSNGILWSRFYFIPIGVRAACFAFSGWSFWKYEKEGVSLFANSLQQIASRQAASELGEPTKLQLLGRALRNRTTLIGALFIFSYQGAEVSESGWFISYLISYRNGDPAHVGYVTSGFWAGITIGRFTLTHVARRVGEKRFVLATTVGVVVFQLLAWFIPSVIGDAVSVAILGLLLGPVYPCATTIFTRLLPANIQMIAIGFISSAGSSGGAVVPFLTGLIAQAAGTYVLHPICIAFYVLMIGCWVLLPKVKKMASE</sequence>
<dbReference type="FunFam" id="1.20.1250.20:FF:000308">
    <property type="entry name" value="MFS efflux transporter"/>
    <property type="match status" value="1"/>
</dbReference>
<dbReference type="GO" id="GO:0022857">
    <property type="term" value="F:transmembrane transporter activity"/>
    <property type="evidence" value="ECO:0007669"/>
    <property type="project" value="InterPro"/>
</dbReference>
<feature type="transmembrane region" description="Helical" evidence="6">
    <location>
        <begin position="369"/>
        <end position="388"/>
    </location>
</feature>
<feature type="transmembrane region" description="Helical" evidence="6">
    <location>
        <begin position="425"/>
        <end position="446"/>
    </location>
</feature>
<dbReference type="Pfam" id="PF07690">
    <property type="entry name" value="MFS_1"/>
    <property type="match status" value="1"/>
</dbReference>
<dbReference type="Proteomes" id="UP001296104">
    <property type="component" value="Unassembled WGS sequence"/>
</dbReference>
<feature type="transmembrane region" description="Helical" evidence="6">
    <location>
        <begin position="192"/>
        <end position="217"/>
    </location>
</feature>
<feature type="transmembrane region" description="Helical" evidence="6">
    <location>
        <begin position="148"/>
        <end position="171"/>
    </location>
</feature>
<dbReference type="PROSITE" id="PS50850">
    <property type="entry name" value="MFS"/>
    <property type="match status" value="1"/>
</dbReference>
<dbReference type="FunFam" id="1.20.1250.20:FF:000286">
    <property type="entry name" value="MFS efflux transporter"/>
    <property type="match status" value="1"/>
</dbReference>
<evidence type="ECO:0000256" key="1">
    <source>
        <dbReference type="ARBA" id="ARBA00004141"/>
    </source>
</evidence>
<organism evidence="8 9">
    <name type="scientific">Lecanosticta acicola</name>
    <dbReference type="NCBI Taxonomy" id="111012"/>
    <lineage>
        <taxon>Eukaryota</taxon>
        <taxon>Fungi</taxon>
        <taxon>Dikarya</taxon>
        <taxon>Ascomycota</taxon>
        <taxon>Pezizomycotina</taxon>
        <taxon>Dothideomycetes</taxon>
        <taxon>Dothideomycetidae</taxon>
        <taxon>Mycosphaerellales</taxon>
        <taxon>Mycosphaerellaceae</taxon>
        <taxon>Lecanosticta</taxon>
    </lineage>
</organism>
<reference evidence="8" key="1">
    <citation type="submission" date="2023-11" db="EMBL/GenBank/DDBJ databases">
        <authorList>
            <person name="Alioto T."/>
            <person name="Alioto T."/>
            <person name="Gomez Garrido J."/>
        </authorList>
    </citation>
    <scope>NUCLEOTIDE SEQUENCE</scope>
</reference>
<keyword evidence="9" id="KW-1185">Reference proteome</keyword>
<name>A0AAI8YVN7_9PEZI</name>
<dbReference type="InterPro" id="IPR051788">
    <property type="entry name" value="MFS_Transporter"/>
</dbReference>
<evidence type="ECO:0000313" key="9">
    <source>
        <dbReference type="Proteomes" id="UP001296104"/>
    </source>
</evidence>
<feature type="region of interest" description="Disordered" evidence="5">
    <location>
        <begin position="1"/>
        <end position="103"/>
    </location>
</feature>
<dbReference type="InterPro" id="IPR020846">
    <property type="entry name" value="MFS_dom"/>
</dbReference>
<evidence type="ECO:0000256" key="5">
    <source>
        <dbReference type="SAM" id="MobiDB-lite"/>
    </source>
</evidence>
<keyword evidence="4 6" id="KW-0472">Membrane</keyword>
<feature type="transmembrane region" description="Helical" evidence="6">
    <location>
        <begin position="458"/>
        <end position="481"/>
    </location>
</feature>
<dbReference type="InterPro" id="IPR011701">
    <property type="entry name" value="MFS"/>
</dbReference>
<feature type="compositionally biased region" description="Polar residues" evidence="5">
    <location>
        <begin position="11"/>
        <end position="25"/>
    </location>
</feature>
<keyword evidence="3 6" id="KW-1133">Transmembrane helix</keyword>
<dbReference type="PANTHER" id="PTHR23514">
    <property type="entry name" value="BYPASS OF STOP CODON PROTEIN 6"/>
    <property type="match status" value="1"/>
</dbReference>
<evidence type="ECO:0000259" key="7">
    <source>
        <dbReference type="PROSITE" id="PS50850"/>
    </source>
</evidence>
<feature type="compositionally biased region" description="Basic and acidic residues" evidence="5">
    <location>
        <begin position="83"/>
        <end position="92"/>
    </location>
</feature>
<evidence type="ECO:0000256" key="3">
    <source>
        <dbReference type="ARBA" id="ARBA00022989"/>
    </source>
</evidence>
<feature type="transmembrane region" description="Helical" evidence="6">
    <location>
        <begin position="400"/>
        <end position="419"/>
    </location>
</feature>
<comment type="subcellular location">
    <subcellularLocation>
        <location evidence="1">Membrane</location>
        <topology evidence="1">Multi-pass membrane protein</topology>
    </subcellularLocation>
</comment>
<dbReference type="EMBL" id="CAVMBE010000013">
    <property type="protein sequence ID" value="CAK3925957.1"/>
    <property type="molecule type" value="Genomic_DNA"/>
</dbReference>
<dbReference type="PANTHER" id="PTHR23514:SF6">
    <property type="entry name" value="MAJOR FACILITATOR SUPERFAMILY (MFS) PROFILE DOMAIN-CONTAINING PROTEIN"/>
    <property type="match status" value="1"/>
</dbReference>
<dbReference type="AlphaFoldDB" id="A0AAI8YVN7"/>
<dbReference type="SUPFAM" id="SSF103473">
    <property type="entry name" value="MFS general substrate transporter"/>
    <property type="match status" value="1"/>
</dbReference>